<accession>A0A0D0P2X3</accession>
<sequence length="414" mass="45171">MRARTKLLAATGPTRREEVEAYRVLAQVNPATHLPRLVNALLSLSYDHGLRDSHPLRLALCEEAVAAARAIDPGTPDREKLLFRAFLLCHRELYALGRRAEGLAVLADMVAIERSWGELSGVGAVSALHLWATALAEEGRHAEAADALAEWVAAIRPLRPDFDTLARSLAEWAATLADAGRTDEALAAFEVLVDLDAEGATDDRGPLACHFYALVRYAELLDGCGQTERAAAARQSALAALTELATTGERKVRSGDQAPFWATLLSWSAADGERLASDGPCPPSGAGPRQWSAEARQRYFDRLATLREQVNTLAEDPDRHLPELLRLHRMLTVRSAVQCEHRTYGFAAQLPELQPLFDEGVELARRLDAHDPAAGSRALAEVLIDRSTFRTAACRFDAALGDFREALGLRGEDH</sequence>
<dbReference type="STRING" id="2064.TR51_13765"/>
<evidence type="ECO:0008006" key="3">
    <source>
        <dbReference type="Google" id="ProtNLM"/>
    </source>
</evidence>
<name>A0A0D0P2X3_KITGR</name>
<evidence type="ECO:0000313" key="2">
    <source>
        <dbReference type="Proteomes" id="UP000032066"/>
    </source>
</evidence>
<dbReference type="Proteomes" id="UP000032066">
    <property type="component" value="Unassembled WGS sequence"/>
</dbReference>
<dbReference type="OrthoDB" id="4334520at2"/>
<dbReference type="PATRIC" id="fig|2064.6.peg.2961"/>
<protein>
    <recommendedName>
        <fullName evidence="3">Tetratricopeptide repeat protein</fullName>
    </recommendedName>
</protein>
<gene>
    <name evidence="1" type="ORF">TR51_13765</name>
</gene>
<dbReference type="AlphaFoldDB" id="A0A0D0P2X3"/>
<keyword evidence="2" id="KW-1185">Reference proteome</keyword>
<dbReference type="EMBL" id="JXZB01000002">
    <property type="protein sequence ID" value="KIQ66001.1"/>
    <property type="molecule type" value="Genomic_DNA"/>
</dbReference>
<proteinExistence type="predicted"/>
<organism evidence="1 2">
    <name type="scientific">Kitasatospora griseola</name>
    <name type="common">Streptomyces griseolosporeus</name>
    <dbReference type="NCBI Taxonomy" id="2064"/>
    <lineage>
        <taxon>Bacteria</taxon>
        <taxon>Bacillati</taxon>
        <taxon>Actinomycetota</taxon>
        <taxon>Actinomycetes</taxon>
        <taxon>Kitasatosporales</taxon>
        <taxon>Streptomycetaceae</taxon>
        <taxon>Kitasatospora</taxon>
    </lineage>
</organism>
<comment type="caution">
    <text evidence="1">The sequence shown here is derived from an EMBL/GenBank/DDBJ whole genome shotgun (WGS) entry which is preliminary data.</text>
</comment>
<reference evidence="1 2" key="1">
    <citation type="submission" date="2015-02" db="EMBL/GenBank/DDBJ databases">
        <title>Draft genome sequence of Kitasatospora griseola MF730-N6, a bafilomycin, terpentecin and satosporin producer.</title>
        <authorList>
            <person name="Arens J.C."/>
            <person name="Haltli B."/>
            <person name="Kerr R.G."/>
        </authorList>
    </citation>
    <scope>NUCLEOTIDE SEQUENCE [LARGE SCALE GENOMIC DNA]</scope>
    <source>
        <strain evidence="1 2">MF730-N6</strain>
    </source>
</reference>
<dbReference type="SUPFAM" id="SSF48452">
    <property type="entry name" value="TPR-like"/>
    <property type="match status" value="1"/>
</dbReference>
<dbReference type="Gene3D" id="1.25.40.10">
    <property type="entry name" value="Tetratricopeptide repeat domain"/>
    <property type="match status" value="1"/>
</dbReference>
<dbReference type="InterPro" id="IPR011990">
    <property type="entry name" value="TPR-like_helical_dom_sf"/>
</dbReference>
<evidence type="ECO:0000313" key="1">
    <source>
        <dbReference type="EMBL" id="KIQ66001.1"/>
    </source>
</evidence>